<keyword evidence="2" id="KW-1185">Reference proteome</keyword>
<evidence type="ECO:0000313" key="2">
    <source>
        <dbReference type="Proteomes" id="UP001595191"/>
    </source>
</evidence>
<evidence type="ECO:0000313" key="1">
    <source>
        <dbReference type="EMBL" id="MFH6604692.1"/>
    </source>
</evidence>
<gene>
    <name evidence="1" type="ORF">ACEZ3G_14480</name>
</gene>
<reference evidence="1" key="1">
    <citation type="submission" date="2024-09" db="EMBL/GenBank/DDBJ databases">
        <authorList>
            <person name="Liu J."/>
        </authorList>
    </citation>
    <scope>NUCLEOTIDE SEQUENCE</scope>
    <source>
        <strain evidence="1">NBU2967</strain>
    </source>
</reference>
<dbReference type="EMBL" id="JBHFPV010000004">
    <property type="protein sequence ID" value="MFH6604692.1"/>
    <property type="molecule type" value="Genomic_DNA"/>
</dbReference>
<sequence length="126" mass="14300">MKINLLRCSFFLILSFTATISCSDSDDTLNTVCGTTDPIEELDWLRSEIAIRRRDVSEDAKYQYISSAEFEGQTVFLYRSCDPKANVIVPVHDCEGQNLGEIGNEFVLDDFTNIQLLFKPLNFACE</sequence>
<comment type="caution">
    <text evidence="1">The sequence shown here is derived from an EMBL/GenBank/DDBJ whole genome shotgun (WGS) entry which is preliminary data.</text>
</comment>
<dbReference type="Proteomes" id="UP001595191">
    <property type="component" value="Unassembled WGS sequence"/>
</dbReference>
<name>A0ACC7LSZ9_9FLAO</name>
<organism evidence="1 2">
    <name type="scientific">Meishania litoralis</name>
    <dbReference type="NCBI Taxonomy" id="3434685"/>
    <lineage>
        <taxon>Bacteria</taxon>
        <taxon>Pseudomonadati</taxon>
        <taxon>Bacteroidota</taxon>
        <taxon>Flavobacteriia</taxon>
        <taxon>Flavobacteriales</taxon>
        <taxon>Flavobacteriaceae</taxon>
        <taxon>Meishania</taxon>
    </lineage>
</organism>
<accession>A0ACC7LSZ9</accession>
<proteinExistence type="predicted"/>
<protein>
    <submittedName>
        <fullName evidence="1">Uncharacterized protein</fullName>
    </submittedName>
</protein>